<protein>
    <submittedName>
        <fullName evidence="2">Uncharacterized protein</fullName>
    </submittedName>
</protein>
<reference evidence="2 3" key="1">
    <citation type="journal article" date="2011" name="Science">
        <title>The ecoresponsive genome of Daphnia pulex.</title>
        <authorList>
            <person name="Colbourne J.K."/>
            <person name="Pfrender M.E."/>
            <person name="Gilbert D."/>
            <person name="Thomas W.K."/>
            <person name="Tucker A."/>
            <person name="Oakley T.H."/>
            <person name="Tokishita S."/>
            <person name="Aerts A."/>
            <person name="Arnold G.J."/>
            <person name="Basu M.K."/>
            <person name="Bauer D.J."/>
            <person name="Caceres C.E."/>
            <person name="Carmel L."/>
            <person name="Casola C."/>
            <person name="Choi J.H."/>
            <person name="Detter J.C."/>
            <person name="Dong Q."/>
            <person name="Dusheyko S."/>
            <person name="Eads B.D."/>
            <person name="Frohlich T."/>
            <person name="Geiler-Samerotte K.A."/>
            <person name="Gerlach D."/>
            <person name="Hatcher P."/>
            <person name="Jogdeo S."/>
            <person name="Krijgsveld J."/>
            <person name="Kriventseva E.V."/>
            <person name="Kultz D."/>
            <person name="Laforsch C."/>
            <person name="Lindquist E."/>
            <person name="Lopez J."/>
            <person name="Manak J.R."/>
            <person name="Muller J."/>
            <person name="Pangilinan J."/>
            <person name="Patwardhan R.P."/>
            <person name="Pitluck S."/>
            <person name="Pritham E.J."/>
            <person name="Rechtsteiner A."/>
            <person name="Rho M."/>
            <person name="Rogozin I.B."/>
            <person name="Sakarya O."/>
            <person name="Salamov A."/>
            <person name="Schaack S."/>
            <person name="Shapiro H."/>
            <person name="Shiga Y."/>
            <person name="Skalitzky C."/>
            <person name="Smith Z."/>
            <person name="Souvorov A."/>
            <person name="Sung W."/>
            <person name="Tang Z."/>
            <person name="Tsuchiya D."/>
            <person name="Tu H."/>
            <person name="Vos H."/>
            <person name="Wang M."/>
            <person name="Wolf Y.I."/>
            <person name="Yamagata H."/>
            <person name="Yamada T."/>
            <person name="Ye Y."/>
            <person name="Shaw J.R."/>
            <person name="Andrews J."/>
            <person name="Crease T.J."/>
            <person name="Tang H."/>
            <person name="Lucas S.M."/>
            <person name="Robertson H.M."/>
            <person name="Bork P."/>
            <person name="Koonin E.V."/>
            <person name="Zdobnov E.M."/>
            <person name="Grigoriev I.V."/>
            <person name="Lynch M."/>
            <person name="Boore J.L."/>
        </authorList>
    </citation>
    <scope>NUCLEOTIDE SEQUENCE [LARGE SCALE GENOMIC DNA]</scope>
</reference>
<evidence type="ECO:0000256" key="1">
    <source>
        <dbReference type="SAM" id="MobiDB-lite"/>
    </source>
</evidence>
<evidence type="ECO:0000313" key="2">
    <source>
        <dbReference type="EMBL" id="EFX72840.1"/>
    </source>
</evidence>
<feature type="compositionally biased region" description="Basic and acidic residues" evidence="1">
    <location>
        <begin position="76"/>
        <end position="98"/>
    </location>
</feature>
<dbReference type="KEGG" id="dpx:DAPPUDRAFT_253953"/>
<evidence type="ECO:0000313" key="3">
    <source>
        <dbReference type="Proteomes" id="UP000000305"/>
    </source>
</evidence>
<feature type="compositionally biased region" description="Acidic residues" evidence="1">
    <location>
        <begin position="66"/>
        <end position="75"/>
    </location>
</feature>
<dbReference type="Proteomes" id="UP000000305">
    <property type="component" value="Unassembled WGS sequence"/>
</dbReference>
<feature type="region of interest" description="Disordered" evidence="1">
    <location>
        <begin position="1"/>
        <end position="114"/>
    </location>
</feature>
<name>E9H609_DAPPU</name>
<proteinExistence type="predicted"/>
<keyword evidence="3" id="KW-1185">Reference proteome</keyword>
<accession>E9H609</accession>
<feature type="compositionally biased region" description="Polar residues" evidence="1">
    <location>
        <begin position="40"/>
        <end position="57"/>
    </location>
</feature>
<dbReference type="EMBL" id="GL732595">
    <property type="protein sequence ID" value="EFX72840.1"/>
    <property type="molecule type" value="Genomic_DNA"/>
</dbReference>
<dbReference type="AlphaFoldDB" id="E9H609"/>
<organism evidence="2 3">
    <name type="scientific">Daphnia pulex</name>
    <name type="common">Water flea</name>
    <dbReference type="NCBI Taxonomy" id="6669"/>
    <lineage>
        <taxon>Eukaryota</taxon>
        <taxon>Metazoa</taxon>
        <taxon>Ecdysozoa</taxon>
        <taxon>Arthropoda</taxon>
        <taxon>Crustacea</taxon>
        <taxon>Branchiopoda</taxon>
        <taxon>Diplostraca</taxon>
        <taxon>Cladocera</taxon>
        <taxon>Anomopoda</taxon>
        <taxon>Daphniidae</taxon>
        <taxon>Daphnia</taxon>
    </lineage>
</organism>
<gene>
    <name evidence="2" type="ORF">DAPPUDRAFT_253953</name>
</gene>
<dbReference type="InParanoid" id="E9H609"/>
<dbReference type="HOGENOM" id="CLU_2123537_0_0_1"/>
<sequence length="114" mass="13031">MFRNFEELTCADVNIPNDDDYEENAQFVAETGTDDEQSTKDSQSSSNLDENTCNGNNLDLIYSTSEESEDEDQTEAEVRKHEKENPVAEVHEKRDKTKQQIVNGNEAKTHDEEK</sequence>